<accession>A0A1X7V4X2</accession>
<feature type="region of interest" description="Disordered" evidence="1">
    <location>
        <begin position="1"/>
        <end position="62"/>
    </location>
</feature>
<dbReference type="EnsemblMetazoa" id="Aqu2.1.35320_001">
    <property type="protein sequence ID" value="Aqu2.1.35320_001"/>
    <property type="gene ID" value="Aqu2.1.35320"/>
</dbReference>
<feature type="compositionally biased region" description="Gly residues" evidence="1">
    <location>
        <begin position="13"/>
        <end position="33"/>
    </location>
</feature>
<evidence type="ECO:0000256" key="1">
    <source>
        <dbReference type="SAM" id="MobiDB-lite"/>
    </source>
</evidence>
<feature type="compositionally biased region" description="Low complexity" evidence="1">
    <location>
        <begin position="1"/>
        <end position="12"/>
    </location>
</feature>
<sequence>MVNGLLGRQHLAGRGGGGGTGRGDGSRGRGAGCGLLDSRGGRPGRGRGEWGRPGNSRGTGREMWQAQRQQCQSHFTTLWHQRGREE</sequence>
<protein>
    <submittedName>
        <fullName evidence="2">Uncharacterized protein</fullName>
    </submittedName>
</protein>
<dbReference type="InParanoid" id="A0A1X7V4X2"/>
<evidence type="ECO:0000313" key="2">
    <source>
        <dbReference type="EnsemblMetazoa" id="Aqu2.1.35320_001"/>
    </source>
</evidence>
<name>A0A1X7V4X2_AMPQE</name>
<organism evidence="2">
    <name type="scientific">Amphimedon queenslandica</name>
    <name type="common">Sponge</name>
    <dbReference type="NCBI Taxonomy" id="400682"/>
    <lineage>
        <taxon>Eukaryota</taxon>
        <taxon>Metazoa</taxon>
        <taxon>Porifera</taxon>
        <taxon>Demospongiae</taxon>
        <taxon>Heteroscleromorpha</taxon>
        <taxon>Haplosclerida</taxon>
        <taxon>Niphatidae</taxon>
        <taxon>Amphimedon</taxon>
    </lineage>
</organism>
<reference evidence="2" key="1">
    <citation type="submission" date="2017-05" db="UniProtKB">
        <authorList>
            <consortium name="EnsemblMetazoa"/>
        </authorList>
    </citation>
    <scope>IDENTIFICATION</scope>
</reference>
<proteinExistence type="predicted"/>
<dbReference type="AlphaFoldDB" id="A0A1X7V4X2"/>